<evidence type="ECO:0000313" key="1">
    <source>
        <dbReference type="EMBL" id="GBF80952.1"/>
    </source>
</evidence>
<dbReference type="AlphaFoldDB" id="A0A401II15"/>
<dbReference type="EMBL" id="BDQK01000013">
    <property type="protein sequence ID" value="GBF80952.1"/>
    <property type="molecule type" value="Genomic_DNA"/>
</dbReference>
<dbReference type="RefSeq" id="WP_124974864.1">
    <property type="nucleotide sequence ID" value="NZ_BDQK01000013.1"/>
</dbReference>
<sequence length="100" mass="11793">MLKDTLLTFGVEKYKGMLIIKIKKLEEIAAAVTDLAQTALRISDIWFTFRTRDLKSILDQVSEFLDRQKICFEKNKKFKGRSGRNRKVDFYIKNPYNVIE</sequence>
<name>A0A401II15_APHSA</name>
<proteinExistence type="predicted"/>
<comment type="caution">
    <text evidence="1">The sequence shown here is derived from an EMBL/GenBank/DDBJ whole genome shotgun (WGS) entry which is preliminary data.</text>
</comment>
<protein>
    <submittedName>
        <fullName evidence="1">Glycerol-3-phosphate dehydrogenase</fullName>
    </submittedName>
</protein>
<organism evidence="1 2">
    <name type="scientific">Aphanothece sacrum FPU1</name>
    <dbReference type="NCBI Taxonomy" id="1920663"/>
    <lineage>
        <taxon>Bacteria</taxon>
        <taxon>Bacillati</taxon>
        <taxon>Cyanobacteriota</taxon>
        <taxon>Cyanophyceae</taxon>
        <taxon>Oscillatoriophycideae</taxon>
        <taxon>Chroococcales</taxon>
        <taxon>Aphanothecaceae</taxon>
        <taxon>Aphanothece</taxon>
    </lineage>
</organism>
<accession>A0A401II15</accession>
<dbReference type="OrthoDB" id="572264at2"/>
<gene>
    <name evidence="1" type="ORF">AsFPU1_2361</name>
</gene>
<dbReference type="Proteomes" id="UP000287247">
    <property type="component" value="Unassembled WGS sequence"/>
</dbReference>
<keyword evidence="2" id="KW-1185">Reference proteome</keyword>
<evidence type="ECO:0000313" key="2">
    <source>
        <dbReference type="Proteomes" id="UP000287247"/>
    </source>
</evidence>
<reference evidence="2" key="1">
    <citation type="submission" date="2017-05" db="EMBL/GenBank/DDBJ databases">
        <title>Physiological properties and genetic analysis related to exopolysaccharide production of fresh-water unicellular cyanobacterium Aphanothece sacrum, Suizenji Nori, that has been cultured as a food source in Japan.</title>
        <authorList>
            <person name="Kanesaki Y."/>
            <person name="Yoshikawa S."/>
            <person name="Ohki K."/>
        </authorList>
    </citation>
    <scope>NUCLEOTIDE SEQUENCE [LARGE SCALE GENOMIC DNA]</scope>
    <source>
        <strain evidence="2">FPU1</strain>
    </source>
</reference>